<keyword evidence="20" id="KW-1185">Reference proteome</keyword>
<accession>A0A8J5JTU4</accession>
<evidence type="ECO:0000259" key="17">
    <source>
        <dbReference type="SMART" id="SM00079"/>
    </source>
</evidence>
<name>A0A8J5JTU4_HOMAM</name>
<dbReference type="PANTHER" id="PTHR42643:SF24">
    <property type="entry name" value="IONOTROPIC RECEPTOR 60A"/>
    <property type="match status" value="1"/>
</dbReference>
<comment type="similarity">
    <text evidence="2">Belongs to the glutamate-gated ion channel (TC 1.A.10.1) family.</text>
</comment>
<reference evidence="19" key="1">
    <citation type="journal article" date="2021" name="Sci. Adv.">
        <title>The American lobster genome reveals insights on longevity, neural, and immune adaptations.</title>
        <authorList>
            <person name="Polinski J.M."/>
            <person name="Zimin A.V."/>
            <person name="Clark K.F."/>
            <person name="Kohn A.B."/>
            <person name="Sadowski N."/>
            <person name="Timp W."/>
            <person name="Ptitsyn A."/>
            <person name="Khanna P."/>
            <person name="Romanova D.Y."/>
            <person name="Williams P."/>
            <person name="Greenwood S.J."/>
            <person name="Moroz L.L."/>
            <person name="Walt D.R."/>
            <person name="Bodnar A.G."/>
        </authorList>
    </citation>
    <scope>NUCLEOTIDE SEQUENCE</scope>
    <source>
        <strain evidence="19">GMGI-L3</strain>
    </source>
</reference>
<evidence type="ECO:0000256" key="7">
    <source>
        <dbReference type="ARBA" id="ARBA00023065"/>
    </source>
</evidence>
<evidence type="ECO:0000256" key="5">
    <source>
        <dbReference type="ARBA" id="ARBA00022692"/>
    </source>
</evidence>
<protein>
    <submittedName>
        <fullName evidence="19">Glutamate receptor 2-like 6</fullName>
    </submittedName>
</protein>
<dbReference type="Gene3D" id="3.40.190.10">
    <property type="entry name" value="Periplasmic binding protein-like II"/>
    <property type="match status" value="1"/>
</dbReference>
<feature type="site" description="Interaction with the cone snail toxin Con-ikot-ikot" evidence="14">
    <location>
        <position position="57"/>
    </location>
</feature>
<keyword evidence="5 16" id="KW-0812">Transmembrane</keyword>
<evidence type="ECO:0000256" key="4">
    <source>
        <dbReference type="ARBA" id="ARBA00022475"/>
    </source>
</evidence>
<evidence type="ECO:0000256" key="10">
    <source>
        <dbReference type="ARBA" id="ARBA00023180"/>
    </source>
</evidence>
<evidence type="ECO:0000256" key="1">
    <source>
        <dbReference type="ARBA" id="ARBA00004651"/>
    </source>
</evidence>
<dbReference type="PANTHER" id="PTHR42643">
    <property type="entry name" value="IONOTROPIC RECEPTOR 20A-RELATED"/>
    <property type="match status" value="1"/>
</dbReference>
<keyword evidence="4" id="KW-1003">Cell membrane</keyword>
<evidence type="ECO:0000256" key="6">
    <source>
        <dbReference type="ARBA" id="ARBA00022989"/>
    </source>
</evidence>
<proteinExistence type="inferred from homology"/>
<evidence type="ECO:0000313" key="19">
    <source>
        <dbReference type="EMBL" id="KAG7162341.1"/>
    </source>
</evidence>
<evidence type="ECO:0000256" key="15">
    <source>
        <dbReference type="PIRSR" id="PIRSR601508-3"/>
    </source>
</evidence>
<sequence>MIEGAIQKKVMLDDERAPGRKRLWFKGPMTDILDYLSKGLNFTFVFARPPNALFGSRHANGSWSGMLGMVAREEADISVGPFSVSASRMEVVDFTWPMEINYLRILAGRGRPEVDPWGFLLPLSPMVWAAILTMLLALPATVFLLKTCVFQTISGTTSWMAKAYDFIRIILQQDVSLCSAWWWERVLLAVWMLMTLVLTRSYAGNLMSLLAVRHIAEPYQTLRDVVDETSTSVIWQKESEIEQYFRSVKSGILKEVADMEQDARVSRKKSYEYLRSIDTLVRRGDHVLVVHEGFLNILLGQHFSLTGRCDFYRLKEKFLPILLSAVVPKNSPLQQPLSKRIMSLTEAGLYNYILNSAIPNFTSCQSPPSRISVSTTLSLTNLWGIFVVLVGGLIISLVILALEILSFQFIQ</sequence>
<dbReference type="GO" id="GO:0038023">
    <property type="term" value="F:signaling receptor activity"/>
    <property type="evidence" value="ECO:0007669"/>
    <property type="project" value="InterPro"/>
</dbReference>
<feature type="binding site" evidence="13">
    <location>
        <position position="81"/>
    </location>
    <ligand>
        <name>L-glutamate</name>
        <dbReference type="ChEBI" id="CHEBI:29985"/>
    </ligand>
</feature>
<evidence type="ECO:0000256" key="8">
    <source>
        <dbReference type="ARBA" id="ARBA00023136"/>
    </source>
</evidence>
<feature type="binding site" evidence="13">
    <location>
        <position position="88"/>
    </location>
    <ligand>
        <name>L-glutamate</name>
        <dbReference type="ChEBI" id="CHEBI:29985"/>
    </ligand>
</feature>
<gene>
    <name evidence="19" type="primary">Gria2-L6</name>
    <name evidence="19" type="ORF">Hamer_G007857</name>
</gene>
<evidence type="ECO:0000259" key="18">
    <source>
        <dbReference type="SMART" id="SM00918"/>
    </source>
</evidence>
<dbReference type="SMART" id="SM00918">
    <property type="entry name" value="Lig_chan-Glu_bd"/>
    <property type="match status" value="1"/>
</dbReference>
<feature type="transmembrane region" description="Helical" evidence="16">
    <location>
        <begin position="126"/>
        <end position="145"/>
    </location>
</feature>
<evidence type="ECO:0000256" key="14">
    <source>
        <dbReference type="PIRSR" id="PIRSR601508-2"/>
    </source>
</evidence>
<dbReference type="PRINTS" id="PR00177">
    <property type="entry name" value="NMDARECEPTOR"/>
</dbReference>
<keyword evidence="11" id="KW-1071">Ligand-gated ion channel</keyword>
<evidence type="ECO:0000313" key="20">
    <source>
        <dbReference type="Proteomes" id="UP000747542"/>
    </source>
</evidence>
<dbReference type="SMART" id="SM00079">
    <property type="entry name" value="PBPe"/>
    <property type="match status" value="1"/>
</dbReference>
<dbReference type="InterPro" id="IPR052192">
    <property type="entry name" value="Insect_Ionotropic_Sensory_Rcpt"/>
</dbReference>
<feature type="binding site" evidence="13">
    <location>
        <position position="83"/>
    </location>
    <ligand>
        <name>L-glutamate</name>
        <dbReference type="ChEBI" id="CHEBI:29985"/>
    </ligand>
</feature>
<dbReference type="EMBL" id="JAHLQT010027705">
    <property type="protein sequence ID" value="KAG7162341.1"/>
    <property type="molecule type" value="Genomic_DNA"/>
</dbReference>
<dbReference type="GO" id="GO:0050906">
    <property type="term" value="P:detection of stimulus involved in sensory perception"/>
    <property type="evidence" value="ECO:0007669"/>
    <property type="project" value="UniProtKB-ARBA"/>
</dbReference>
<evidence type="ECO:0000256" key="9">
    <source>
        <dbReference type="ARBA" id="ARBA00023170"/>
    </source>
</evidence>
<feature type="domain" description="Ionotropic glutamate receptor L-glutamate and glycine-binding" evidence="18">
    <location>
        <begin position="8"/>
        <end position="72"/>
    </location>
</feature>
<keyword evidence="12" id="KW-0407">Ion channel</keyword>
<dbReference type="GO" id="GO:0005886">
    <property type="term" value="C:plasma membrane"/>
    <property type="evidence" value="ECO:0007669"/>
    <property type="project" value="UniProtKB-SubCell"/>
</dbReference>
<feature type="domain" description="Ionotropic glutamate receptor C-terminal" evidence="17">
    <location>
        <begin position="22"/>
        <end position="360"/>
    </location>
</feature>
<comment type="subcellular location">
    <subcellularLocation>
        <location evidence="1">Cell membrane</location>
        <topology evidence="1">Multi-pass membrane protein</topology>
    </subcellularLocation>
</comment>
<keyword evidence="6 16" id="KW-1133">Transmembrane helix</keyword>
<keyword evidence="9 19" id="KW-0675">Receptor</keyword>
<feature type="site" description="Interaction with the cone snail toxin Con-ikot-ikot" evidence="14">
    <location>
        <position position="246"/>
    </location>
</feature>
<evidence type="ECO:0000256" key="13">
    <source>
        <dbReference type="PIRSR" id="PIRSR601508-1"/>
    </source>
</evidence>
<dbReference type="Gene3D" id="1.10.287.70">
    <property type="match status" value="1"/>
</dbReference>
<evidence type="ECO:0000256" key="2">
    <source>
        <dbReference type="ARBA" id="ARBA00008685"/>
    </source>
</evidence>
<dbReference type="Pfam" id="PF10613">
    <property type="entry name" value="Lig_chan-Glu_bd"/>
    <property type="match status" value="1"/>
</dbReference>
<dbReference type="AlphaFoldDB" id="A0A8J5JTU4"/>
<evidence type="ECO:0000256" key="3">
    <source>
        <dbReference type="ARBA" id="ARBA00022448"/>
    </source>
</evidence>
<keyword evidence="3" id="KW-0813">Transport</keyword>
<dbReference type="Pfam" id="PF00060">
    <property type="entry name" value="Lig_chan"/>
    <property type="match status" value="1"/>
</dbReference>
<evidence type="ECO:0000256" key="11">
    <source>
        <dbReference type="ARBA" id="ARBA00023286"/>
    </source>
</evidence>
<dbReference type="Proteomes" id="UP000747542">
    <property type="component" value="Unassembled WGS sequence"/>
</dbReference>
<dbReference type="SUPFAM" id="SSF53850">
    <property type="entry name" value="Periplasmic binding protein-like II"/>
    <property type="match status" value="1"/>
</dbReference>
<organism evidence="19 20">
    <name type="scientific">Homarus americanus</name>
    <name type="common">American lobster</name>
    <dbReference type="NCBI Taxonomy" id="6706"/>
    <lineage>
        <taxon>Eukaryota</taxon>
        <taxon>Metazoa</taxon>
        <taxon>Ecdysozoa</taxon>
        <taxon>Arthropoda</taxon>
        <taxon>Crustacea</taxon>
        <taxon>Multicrustacea</taxon>
        <taxon>Malacostraca</taxon>
        <taxon>Eumalacostraca</taxon>
        <taxon>Eucarida</taxon>
        <taxon>Decapoda</taxon>
        <taxon>Pleocyemata</taxon>
        <taxon>Astacidea</taxon>
        <taxon>Nephropoidea</taxon>
        <taxon>Nephropidae</taxon>
        <taxon>Homarus</taxon>
    </lineage>
</organism>
<evidence type="ECO:0000256" key="16">
    <source>
        <dbReference type="SAM" id="Phobius"/>
    </source>
</evidence>
<comment type="caution">
    <text evidence="19">The sequence shown here is derived from an EMBL/GenBank/DDBJ whole genome shotgun (WGS) entry which is preliminary data.</text>
</comment>
<dbReference type="InterPro" id="IPR001508">
    <property type="entry name" value="Iono_Glu_rcpt_met"/>
</dbReference>
<keyword evidence="8 16" id="KW-0472">Membrane</keyword>
<feature type="transmembrane region" description="Helical" evidence="16">
    <location>
        <begin position="382"/>
        <end position="410"/>
    </location>
</feature>
<dbReference type="InterPro" id="IPR001320">
    <property type="entry name" value="Iontro_rcpt_C"/>
</dbReference>
<keyword evidence="15" id="KW-1015">Disulfide bond</keyword>
<keyword evidence="7" id="KW-0406">Ion transport</keyword>
<dbReference type="GO" id="GO:0015276">
    <property type="term" value="F:ligand-gated monoatomic ion channel activity"/>
    <property type="evidence" value="ECO:0007669"/>
    <property type="project" value="InterPro"/>
</dbReference>
<keyword evidence="10" id="KW-0325">Glycoprotein</keyword>
<evidence type="ECO:0000256" key="12">
    <source>
        <dbReference type="ARBA" id="ARBA00023303"/>
    </source>
</evidence>
<dbReference type="InterPro" id="IPR019594">
    <property type="entry name" value="Glu/Gly-bd"/>
</dbReference>
<feature type="disulfide bond" evidence="15">
    <location>
        <begin position="309"/>
        <end position="364"/>
    </location>
</feature>